<accession>A0AAU8MW41</accession>
<gene>
    <name evidence="2" type="ORF">ABU614_00920</name>
</gene>
<dbReference type="AlphaFoldDB" id="A0AAU8MW41"/>
<name>A0AAU8MW41_9GAMM</name>
<feature type="signal peptide" evidence="1">
    <location>
        <begin position="1"/>
        <end position="28"/>
    </location>
</feature>
<organism evidence="2">
    <name type="scientific">Lysobacter firmicutimachus</name>
    <dbReference type="NCBI Taxonomy" id="1792846"/>
    <lineage>
        <taxon>Bacteria</taxon>
        <taxon>Pseudomonadati</taxon>
        <taxon>Pseudomonadota</taxon>
        <taxon>Gammaproteobacteria</taxon>
        <taxon>Lysobacterales</taxon>
        <taxon>Lysobacteraceae</taxon>
        <taxon>Lysobacter</taxon>
    </lineage>
</organism>
<evidence type="ECO:0000256" key="1">
    <source>
        <dbReference type="SAM" id="SignalP"/>
    </source>
</evidence>
<dbReference type="RefSeq" id="WP_363798361.1">
    <property type="nucleotide sequence ID" value="NZ_CP159925.1"/>
</dbReference>
<reference evidence="2" key="1">
    <citation type="submission" date="2024-06" db="EMBL/GenBank/DDBJ databases">
        <authorList>
            <person name="Li S."/>
        </authorList>
    </citation>
    <scope>NUCLEOTIDE SEQUENCE</scope>
    <source>
        <strain evidence="2">SR10</strain>
    </source>
</reference>
<keyword evidence="1" id="KW-0732">Signal</keyword>
<dbReference type="EMBL" id="CP159925">
    <property type="protein sequence ID" value="XCO75392.1"/>
    <property type="molecule type" value="Genomic_DNA"/>
</dbReference>
<protein>
    <recommendedName>
        <fullName evidence="3">Lipoprotein</fullName>
    </recommendedName>
</protein>
<evidence type="ECO:0008006" key="3">
    <source>
        <dbReference type="Google" id="ProtNLM"/>
    </source>
</evidence>
<evidence type="ECO:0000313" key="2">
    <source>
        <dbReference type="EMBL" id="XCO75392.1"/>
    </source>
</evidence>
<sequence length="212" mass="23236">MHYKKLHQRFAGIAFLSALLVASGCSEPAGTKMPKYKQNPSPQDQYDLTIVVDNAPGPFASVQGAMQYDISNRDCLPPAEGLSVAQTTPISSFIPIALKRVNETTFEGIIALDGLVDEDYFGHGVCHFRPIGPSFSLKATGASGETKFVASRWAEDFEFDPQGTTYYLRSSYPKHQKISDYPDVGAGSPEEYKESLRGDLFSVSITARKVQQ</sequence>
<feature type="chain" id="PRO_5043706322" description="Lipoprotein" evidence="1">
    <location>
        <begin position="29"/>
        <end position="212"/>
    </location>
</feature>
<proteinExistence type="predicted"/>
<dbReference type="PROSITE" id="PS51257">
    <property type="entry name" value="PROKAR_LIPOPROTEIN"/>
    <property type="match status" value="1"/>
</dbReference>